<evidence type="ECO:0000313" key="2">
    <source>
        <dbReference type="Proteomes" id="UP000031829"/>
    </source>
</evidence>
<evidence type="ECO:0000313" key="1">
    <source>
        <dbReference type="EMBL" id="AJI20132.1"/>
    </source>
</evidence>
<dbReference type="GO" id="GO:0004803">
    <property type="term" value="F:transposase activity"/>
    <property type="evidence" value="ECO:0007669"/>
    <property type="project" value="InterPro"/>
</dbReference>
<dbReference type="SUPFAM" id="SSF46689">
    <property type="entry name" value="Homeodomain-like"/>
    <property type="match status" value="1"/>
</dbReference>
<sequence length="126" mass="14503">MGTRVSYPVEVKLKAIEMRLAGVPVKEVLSQLNIRNHTQLKTWMTWYKNGEMHRFEQPVGKQYSYGKGPEFDSETSKLKAENRQLKQQIEILKSTRNWKGSGTRNCSECGGRIERSGTYLSNLFTS</sequence>
<dbReference type="EMBL" id="CP009919">
    <property type="protein sequence ID" value="AJI20132.1"/>
    <property type="molecule type" value="Genomic_DNA"/>
</dbReference>
<name>A0A0B6AGF2_PRIM2</name>
<dbReference type="HOGENOM" id="CLU_161842_1_0_9"/>
<proteinExistence type="predicted"/>
<keyword evidence="1" id="KW-0614">Plasmid</keyword>
<protein>
    <submittedName>
        <fullName evidence="1">Putative transposase</fullName>
    </submittedName>
</protein>
<accession>A0A0B6AGF2</accession>
<dbReference type="InterPro" id="IPR009057">
    <property type="entry name" value="Homeodomain-like_sf"/>
</dbReference>
<reference evidence="1 2" key="1">
    <citation type="journal article" date="2015" name="Genome Announc.">
        <title>Complete genome sequences for 35 biothreat assay-relevant bacillus species.</title>
        <authorList>
            <person name="Johnson S.L."/>
            <person name="Daligault H.E."/>
            <person name="Davenport K.W."/>
            <person name="Jaissle J."/>
            <person name="Frey K.G."/>
            <person name="Ladner J.T."/>
            <person name="Broomall S.M."/>
            <person name="Bishop-Lilly K.A."/>
            <person name="Bruce D.C."/>
            <person name="Gibbons H.S."/>
            <person name="Coyne S.R."/>
            <person name="Lo C.C."/>
            <person name="Meincke L."/>
            <person name="Munk A.C."/>
            <person name="Koroleva G.I."/>
            <person name="Rosenzweig C.N."/>
            <person name="Palacios G.F."/>
            <person name="Redden C.L."/>
            <person name="Minogue T.D."/>
            <person name="Chain P.S."/>
        </authorList>
    </citation>
    <scope>NUCLEOTIDE SEQUENCE [LARGE SCALE GENOMIC DNA]</scope>
    <source>
        <strain evidence="2">ATCC 14581 / DSM 32 / JCM 2506 / NBRC 15308 / NCIMB 9376 / NCTC 10342 / NRRL B-14308 / VKM B-512</strain>
        <plasmid evidence="1 2">pBMV_1</plasmid>
    </source>
</reference>
<gene>
    <name evidence="1" type="ORF">BG04_5992</name>
</gene>
<geneLocation type="plasmid" evidence="1 2">
    <name>pBMV_1</name>
</geneLocation>
<dbReference type="KEGG" id="bmeg:BG04_5992"/>
<dbReference type="GO" id="GO:0006313">
    <property type="term" value="P:DNA transposition"/>
    <property type="evidence" value="ECO:0007669"/>
    <property type="project" value="InterPro"/>
</dbReference>
<dbReference type="InterPro" id="IPR002514">
    <property type="entry name" value="Transposase_8"/>
</dbReference>
<dbReference type="GO" id="GO:0003677">
    <property type="term" value="F:DNA binding"/>
    <property type="evidence" value="ECO:0007669"/>
    <property type="project" value="InterPro"/>
</dbReference>
<dbReference type="AlphaFoldDB" id="A0A0B6AGF2"/>
<dbReference type="Proteomes" id="UP000031829">
    <property type="component" value="Plasmid pBMV_1"/>
</dbReference>
<dbReference type="Pfam" id="PF01527">
    <property type="entry name" value="HTH_Tnp_1"/>
    <property type="match status" value="1"/>
</dbReference>
<organism evidence="1 2">
    <name type="scientific">Priestia megaterium (strain ATCC 14581 / DSM 32 / CCUG 1817 / JCM 2506 / NBRC 15308 / NCIMB 9376 / NCTC 10342 / NRRL B-14308 / VKM B-512 / Ford 19)</name>
    <name type="common">Bacillus megaterium</name>
    <dbReference type="NCBI Taxonomy" id="1348623"/>
    <lineage>
        <taxon>Bacteria</taxon>
        <taxon>Bacillati</taxon>
        <taxon>Bacillota</taxon>
        <taxon>Bacilli</taxon>
        <taxon>Bacillales</taxon>
        <taxon>Bacillaceae</taxon>
        <taxon>Priestia</taxon>
    </lineage>
</organism>